<evidence type="ECO:0000256" key="2">
    <source>
        <dbReference type="ARBA" id="ARBA00023054"/>
    </source>
</evidence>
<evidence type="ECO:0000313" key="10">
    <source>
        <dbReference type="Proteomes" id="UP001521785"/>
    </source>
</evidence>
<dbReference type="Gene3D" id="1.10.287.1490">
    <property type="match status" value="1"/>
</dbReference>
<feature type="compositionally biased region" description="Polar residues" evidence="5">
    <location>
        <begin position="1644"/>
        <end position="1654"/>
    </location>
</feature>
<gene>
    <name evidence="9" type="primary">MLP1</name>
    <name evidence="9" type="ORF">SLS60_006795</name>
</gene>
<dbReference type="Pfam" id="PF07926">
    <property type="entry name" value="TPR_MLP1_2"/>
    <property type="match status" value="1"/>
</dbReference>
<feature type="region of interest" description="Disordered" evidence="5">
    <location>
        <begin position="1930"/>
        <end position="2180"/>
    </location>
</feature>
<keyword evidence="2 4" id="KW-0175">Coiled coil</keyword>
<comment type="caution">
    <text evidence="9">The sequence shown here is derived from an EMBL/GenBank/DDBJ whole genome shotgun (WGS) entry which is preliminary data.</text>
</comment>
<reference evidence="9 10" key="1">
    <citation type="submission" date="2024-02" db="EMBL/GenBank/DDBJ databases">
        <title>De novo assembly and annotation of 12 fungi associated with fruit tree decline syndrome in Ontario, Canada.</title>
        <authorList>
            <person name="Sulman M."/>
            <person name="Ellouze W."/>
            <person name="Ilyukhin E."/>
        </authorList>
    </citation>
    <scope>NUCLEOTIDE SEQUENCE [LARGE SCALE GENOMIC DNA]</scope>
    <source>
        <strain evidence="9 10">M42-189</strain>
    </source>
</reference>
<protein>
    <submittedName>
        <fullName evidence="9">Protein mlp1</fullName>
    </submittedName>
</protein>
<feature type="region of interest" description="Disordered" evidence="5">
    <location>
        <begin position="1489"/>
        <end position="1529"/>
    </location>
</feature>
<feature type="compositionally biased region" description="Gly residues" evidence="5">
    <location>
        <begin position="2167"/>
        <end position="2180"/>
    </location>
</feature>
<feature type="domain" description="Nucleoprotein TPR/MPL1" evidence="7">
    <location>
        <begin position="206"/>
        <end position="280"/>
    </location>
</feature>
<feature type="coiled-coil region" evidence="4">
    <location>
        <begin position="1144"/>
        <end position="1294"/>
    </location>
</feature>
<keyword evidence="3" id="KW-0539">Nucleus</keyword>
<dbReference type="Proteomes" id="UP001521785">
    <property type="component" value="Unassembled WGS sequence"/>
</dbReference>
<accession>A0ABR3R7K6</accession>
<evidence type="ECO:0000256" key="5">
    <source>
        <dbReference type="SAM" id="MobiDB-lite"/>
    </source>
</evidence>
<feature type="region of interest" description="Disordered" evidence="5">
    <location>
        <begin position="392"/>
        <end position="424"/>
    </location>
</feature>
<dbReference type="Pfam" id="PF25785">
    <property type="entry name" value="TPR"/>
    <property type="match status" value="1"/>
</dbReference>
<dbReference type="Pfam" id="PF25481">
    <property type="entry name" value="Nucleoprot-TPR"/>
    <property type="match status" value="1"/>
</dbReference>
<evidence type="ECO:0000256" key="4">
    <source>
        <dbReference type="SAM" id="Coils"/>
    </source>
</evidence>
<dbReference type="InterPro" id="IPR012929">
    <property type="entry name" value="Nucleoprot-TPR/MLP1-2_dom"/>
</dbReference>
<dbReference type="EMBL" id="JAKJXO020000009">
    <property type="protein sequence ID" value="KAL1600410.1"/>
    <property type="molecule type" value="Genomic_DNA"/>
</dbReference>
<evidence type="ECO:0000259" key="8">
    <source>
        <dbReference type="Pfam" id="PF25785"/>
    </source>
</evidence>
<feature type="region of interest" description="Disordered" evidence="5">
    <location>
        <begin position="1639"/>
        <end position="1724"/>
    </location>
</feature>
<feature type="coiled-coil region" evidence="4">
    <location>
        <begin position="870"/>
        <end position="904"/>
    </location>
</feature>
<dbReference type="InterPro" id="IPR057577">
    <property type="entry name" value="Nucleoprot-TPR/MLP1_dom"/>
</dbReference>
<dbReference type="InterPro" id="IPR057974">
    <property type="entry name" value="NUA/TPR/MLP1-2-like_dom"/>
</dbReference>
<feature type="compositionally biased region" description="Polar residues" evidence="5">
    <location>
        <begin position="1961"/>
        <end position="1992"/>
    </location>
</feature>
<evidence type="ECO:0000259" key="6">
    <source>
        <dbReference type="Pfam" id="PF07926"/>
    </source>
</evidence>
<evidence type="ECO:0000256" key="3">
    <source>
        <dbReference type="ARBA" id="ARBA00023242"/>
    </source>
</evidence>
<feature type="compositionally biased region" description="Basic and acidic residues" evidence="5">
    <location>
        <begin position="1580"/>
        <end position="1590"/>
    </location>
</feature>
<dbReference type="SUPFAM" id="SSF58100">
    <property type="entry name" value="Bacterial hemolysins"/>
    <property type="match status" value="1"/>
</dbReference>
<feature type="compositionally biased region" description="Low complexity" evidence="5">
    <location>
        <begin position="2089"/>
        <end position="2099"/>
    </location>
</feature>
<feature type="region of interest" description="Disordered" evidence="5">
    <location>
        <begin position="254"/>
        <end position="274"/>
    </location>
</feature>
<dbReference type="PANTHER" id="PTHR18898:SF2">
    <property type="entry name" value="NUCLEOPROTEIN TPR"/>
    <property type="match status" value="1"/>
</dbReference>
<feature type="coiled-coil region" evidence="4">
    <location>
        <begin position="1823"/>
        <end position="1865"/>
    </location>
</feature>
<feature type="compositionally biased region" description="Polar residues" evidence="5">
    <location>
        <begin position="691"/>
        <end position="703"/>
    </location>
</feature>
<feature type="region of interest" description="Disordered" evidence="5">
    <location>
        <begin position="956"/>
        <end position="983"/>
    </location>
</feature>
<feature type="coiled-coil region" evidence="4">
    <location>
        <begin position="428"/>
        <end position="518"/>
    </location>
</feature>
<comment type="subcellular location">
    <subcellularLocation>
        <location evidence="1">Nucleus</location>
    </subcellularLocation>
</comment>
<evidence type="ECO:0000259" key="7">
    <source>
        <dbReference type="Pfam" id="PF25481"/>
    </source>
</evidence>
<dbReference type="PANTHER" id="PTHR18898">
    <property type="entry name" value="NUCLEOPROTEIN TPR-RELATED"/>
    <property type="match status" value="1"/>
</dbReference>
<feature type="compositionally biased region" description="Polar residues" evidence="5">
    <location>
        <begin position="414"/>
        <end position="424"/>
    </location>
</feature>
<feature type="domain" description="Nucleoprotein TPR/MLP1-2" evidence="6">
    <location>
        <begin position="1086"/>
        <end position="1214"/>
    </location>
</feature>
<name>A0ABR3R7K6_9PLEO</name>
<feature type="region of interest" description="Disordered" evidence="5">
    <location>
        <begin position="668"/>
        <end position="703"/>
    </location>
</feature>
<proteinExistence type="predicted"/>
<evidence type="ECO:0000256" key="1">
    <source>
        <dbReference type="ARBA" id="ARBA00004123"/>
    </source>
</evidence>
<organism evidence="9 10">
    <name type="scientific">Paraconiothyrium brasiliense</name>
    <dbReference type="NCBI Taxonomy" id="300254"/>
    <lineage>
        <taxon>Eukaryota</taxon>
        <taxon>Fungi</taxon>
        <taxon>Dikarya</taxon>
        <taxon>Ascomycota</taxon>
        <taxon>Pezizomycotina</taxon>
        <taxon>Dothideomycetes</taxon>
        <taxon>Pleosporomycetidae</taxon>
        <taxon>Pleosporales</taxon>
        <taxon>Massarineae</taxon>
        <taxon>Didymosphaeriaceae</taxon>
        <taxon>Paraconiothyrium</taxon>
    </lineage>
</organism>
<sequence length="2180" mass="245058">MAATAVDVGYIAASYAIPERSIQSLLSEPNVELVQSLLVQIEAKAREYDELQSEKLRADIENETTVRAGEARARALQATADRAVKDAEELRQQLAQKGMSERLPIDVTVHTDRATETAHQQLETQLLTLQASTSSSSSQLDVLEARVRSLESQNRDTVALHEAKSAAYDRLAEELSAQHQKLVALRKQVSELEDKKQELEAGAKDVTFRENNLRQEIDQLRSSNEWYEGELKTRSADNTRFRKEKNAQIAELQRANADATQTIDSLRSKETSQTKRIEELEQRVEQSLLRIQQLQEEAAQNQQSFRAELDNSRRLAELCGEREKTAKKRLEEITDEFRDVKDAAAFEVGKLQAECDSEKSKVVQYEEKLAELESLVETQESQLSELRNSVHVPQTPRRGMNGAFSTPARAGSPMISTPGGSKKSGLTMTQLYAENVKLKADLRSSEENRAELREQVNDMLQSMEEIYPELEERKQEIERLKSEFANLSGNLDDALTAKDAARKEARKKDGDIKGLEQRHQIDRQIITDITFQNKLLLLEQQRREVGLEALSPEDLQFLEETKDNTIPDYRLDQNDTPTSRSLTQNLVLYKNVDELVQRNHDLLQQVSNFTQVYEGRQAQEKLEEQERVKRELEEFREKAAQYEDRINSLENTVNLLTKERDLWRRTATNQGHRRGGSDAASMFDGTPPPGNSFSNTQPAEAVQNSSLFKELQKSLDILREESVTDRATLKHQIDDLTKEIRQLQHENVRLESKQQVAQQWHDQQQHRITALESQKELLQKRLDAAQDQLASSDLKFQQVMEENVECRGQLESLERANTNLKASQSIWETTRNRLEGEIRTLNETKSLLSKSLEEKRSDYNEQTLMQAETRRLLESRASSLEVELSNAQRKLQDETEEHKRITIRFELDQTDKQRKIDDLLKASNEVRQELASVRTARDQLQVRVGELQSDLRLAEERAQQAPRANGVAEADGEEEEEGFSHEEQLKAQLADLKRDYERTKEKLETAETNIETYKNIAQEKEEQLESFVEAHDQMEQDLNRTLHEKDSEIEDLKKRVEEFTSELATTSTELSNLRSTQEQEKLELTQQKEALEADIARIQSDINDYEAAMETQKQLVVSQAEIAKRAQADYENELAKHGETMKTLRALRERFNTLSTEITQYKTEAEAARVSLSQNEEHWVSIKERQDRELREIREEKDGLNGQNKTLYEQIDTLNNTIKTLQDNRLSVTGGQADSISLDSSLSGLQELNRSLRNDKDILQLKVNGMELEVQRIRQELATKQEQLERSNEKLLAEQAHSQSRPNDAKFKALEESVGQLNLYRESNTTLRNDIQRLEAGCKQKDKDIQDLRAQLQPLQARVFELEGELEFTSGQLKTVEEDRERWQKRHQDVLQRYDRIDPKELEDLKQQIETLKTERDQASQQADEGLEERIKAAEAEAAKQKAEAEQAHERRKNVVNDAREKIGALRTQVKEAETNLANAQTELASVREELHSARQERDEAQAKANASADVVMEEEGQVAENNAGLLSEENRQLEARVREAEEREQQQTNQLEELQSRERTLEGQIAELQQRVSVLAKEAQDAQNDKARADAQVAQLQSQQTSIQPTETVSSSELVAQLKEDLAAREKEVEDLRTQAEIADSFVGNSEEASANPHTEPPMEQFAIEKDALEERRSALEEREAALAKAEAELEQRKAEIEAAQSSETHTQPATEPQTASPSQADQIAAMNVKMENLKEKANAKIKKISEEKRKTIEEKDAEISRLQEEVDRLQKEVARLQTEVEQLKQAPTAPAFPSPDASDLEIKDFIKNSKTVKEIMDRNIRTKVEQRIEEVTASVRAEEQAALAQKIEDAKTAERNLVETRTKAKLSMAKNKTDGLTAKWNVVVAAAKDTPEKPVKDVFDVASAAKATAPAPKTEPTATQPFLAEGAQPQAPAVTAAAPAPTTPGQQQAQAATGAGPQSNGSNISTFGQLPNNHSGFGNPFSQSMNQGLNQKQFGLGSQQQGGFGAPNPFQNQQHNSRPNSPFGQLQPQMQQPMQQQPTMQSYQPPRGAQNMNTRGQSGIPRAGSGIPVPGGGGRGRGGPQQPVPGPNAGAQANQQQMLRGGGGGGRGQQGGRGRGQQPGSPMNPGANAFVPGGPGGKGQKRGAEDDGNQQQQQQQRGKRHRGGRGGGGAGGDGASAE</sequence>
<feature type="compositionally biased region" description="Low complexity" evidence="5">
    <location>
        <begin position="1930"/>
        <end position="1960"/>
    </location>
</feature>
<feature type="coiled-coil region" evidence="4">
    <location>
        <begin position="34"/>
        <end position="97"/>
    </location>
</feature>
<feature type="region of interest" description="Disordered" evidence="5">
    <location>
        <begin position="1580"/>
        <end position="1612"/>
    </location>
</feature>
<feature type="compositionally biased region" description="Polar residues" evidence="5">
    <location>
        <begin position="2011"/>
        <end position="2026"/>
    </location>
</feature>
<keyword evidence="10" id="KW-1185">Reference proteome</keyword>
<feature type="coiled-coil region" evidence="4">
    <location>
        <begin position="726"/>
        <end position="823"/>
    </location>
</feature>
<feature type="compositionally biased region" description="Gly residues" evidence="5">
    <location>
        <begin position="2102"/>
        <end position="2119"/>
    </location>
</feature>
<feature type="compositionally biased region" description="Basic and acidic residues" evidence="5">
    <location>
        <begin position="1664"/>
        <end position="1698"/>
    </location>
</feature>
<feature type="compositionally biased region" description="Polar residues" evidence="5">
    <location>
        <begin position="1595"/>
        <end position="1612"/>
    </location>
</feature>
<feature type="compositionally biased region" description="Low complexity" evidence="5">
    <location>
        <begin position="2027"/>
        <end position="2048"/>
    </location>
</feature>
<evidence type="ECO:0000313" key="9">
    <source>
        <dbReference type="EMBL" id="KAL1600410.1"/>
    </source>
</evidence>
<feature type="compositionally biased region" description="Gly residues" evidence="5">
    <location>
        <begin position="2071"/>
        <end position="2081"/>
    </location>
</feature>
<feature type="coiled-coil region" evidence="4">
    <location>
        <begin position="615"/>
        <end position="666"/>
    </location>
</feature>
<feature type="compositionally biased region" description="Polar residues" evidence="5">
    <location>
        <begin position="1701"/>
        <end position="1723"/>
    </location>
</feature>
<feature type="compositionally biased region" description="Basic and acidic residues" evidence="5">
    <location>
        <begin position="1489"/>
        <end position="1502"/>
    </location>
</feature>
<feature type="domain" description="NUA/TPR/MLP1-2-like" evidence="8">
    <location>
        <begin position="505"/>
        <end position="617"/>
    </location>
</feature>